<accession>A0ABX4WRC1</accession>
<sequence>MPIQQSVSAIVYGVLAQYIQYKTLKFVILVEDKLMLHLLYIVAFTALAFIAVSNLIRNLIMFSFDRSYPPKMGGSGFGYYGTKSIPHPELLDDSGNLIKEPLLVMRSINIEDARQHLDALYESSPGKKIESSEDA</sequence>
<keyword evidence="1" id="KW-1133">Transmembrane helix</keyword>
<gene>
    <name evidence="2" type="ORF">CEP15_00375</name>
</gene>
<evidence type="ECO:0000313" key="2">
    <source>
        <dbReference type="EMBL" id="PNK01150.1"/>
    </source>
</evidence>
<dbReference type="InterPro" id="IPR021355">
    <property type="entry name" value="Phage_Syn9_Gp224"/>
</dbReference>
<proteinExistence type="predicted"/>
<dbReference type="Pfam" id="PF11189">
    <property type="entry name" value="DUF2973"/>
    <property type="match status" value="1"/>
</dbReference>
<protein>
    <submittedName>
        <fullName evidence="2">Uncharacterized protein</fullName>
    </submittedName>
</protein>
<dbReference type="Proteomes" id="UP000236284">
    <property type="component" value="Unassembled WGS sequence"/>
</dbReference>
<keyword evidence="1" id="KW-0472">Membrane</keyword>
<evidence type="ECO:0000256" key="1">
    <source>
        <dbReference type="SAM" id="Phobius"/>
    </source>
</evidence>
<name>A0ABX4WRC1_9CYAN</name>
<keyword evidence="1" id="KW-0812">Transmembrane</keyword>
<dbReference type="EMBL" id="NJHS01000001">
    <property type="protein sequence ID" value="PNK01150.1"/>
    <property type="molecule type" value="Genomic_DNA"/>
</dbReference>
<reference evidence="2 3" key="1">
    <citation type="submission" date="2017-06" db="EMBL/GenBank/DDBJ databases">
        <title>Genome variation in co-occurring toxic Cylindrospermopsis raciborskii strains determines phenotypic plasticity.</title>
        <authorList>
            <person name="Willis A."/>
            <person name="Woodhouse J."/>
            <person name="Ongley S."/>
            <person name="Jex A."/>
            <person name="Burford M."/>
            <person name="Neilan B."/>
        </authorList>
    </citation>
    <scope>NUCLEOTIDE SEQUENCE [LARGE SCALE GENOMIC DNA]</scope>
    <source>
        <strain evidence="2 3">C07</strain>
    </source>
</reference>
<evidence type="ECO:0000313" key="3">
    <source>
        <dbReference type="Proteomes" id="UP000236284"/>
    </source>
</evidence>
<feature type="transmembrane region" description="Helical" evidence="1">
    <location>
        <begin position="34"/>
        <end position="56"/>
    </location>
</feature>
<keyword evidence="3" id="KW-1185">Reference proteome</keyword>
<organism evidence="2 3">
    <name type="scientific">Cylindrospermopsis raciborskii C07</name>
    <dbReference type="NCBI Taxonomy" id="2014886"/>
    <lineage>
        <taxon>Bacteria</taxon>
        <taxon>Bacillati</taxon>
        <taxon>Cyanobacteriota</taxon>
        <taxon>Cyanophyceae</taxon>
        <taxon>Nostocales</taxon>
        <taxon>Aphanizomenonaceae</taxon>
        <taxon>Cylindrospermopsis</taxon>
    </lineage>
</organism>
<comment type="caution">
    <text evidence="2">The sequence shown here is derived from an EMBL/GenBank/DDBJ whole genome shotgun (WGS) entry which is preliminary data.</text>
</comment>